<proteinExistence type="predicted"/>
<dbReference type="SUPFAM" id="SSF159501">
    <property type="entry name" value="EreA/ChaN-like"/>
    <property type="match status" value="1"/>
</dbReference>
<gene>
    <name evidence="1" type="ORF">LK12_23405</name>
</gene>
<dbReference type="EMBL" id="JTDI01000037">
    <property type="protein sequence ID" value="KHK87879.1"/>
    <property type="molecule type" value="Genomic_DNA"/>
</dbReference>
<evidence type="ECO:0000313" key="1">
    <source>
        <dbReference type="EMBL" id="KHK87879.1"/>
    </source>
</evidence>
<evidence type="ECO:0000313" key="2">
    <source>
        <dbReference type="Proteomes" id="UP000031057"/>
    </source>
</evidence>
<feature type="non-terminal residue" evidence="1">
    <location>
        <position position="81"/>
    </location>
</feature>
<name>A0A0B1ZFF2_9SPHN</name>
<accession>A0A0B1ZFF2</accession>
<dbReference type="Gene3D" id="3.40.1660.10">
    <property type="entry name" value="EreA-like (biosynthetic domain)"/>
    <property type="match status" value="1"/>
</dbReference>
<evidence type="ECO:0008006" key="3">
    <source>
        <dbReference type="Google" id="ProtNLM"/>
    </source>
</evidence>
<comment type="caution">
    <text evidence="1">The sequence shown here is derived from an EMBL/GenBank/DDBJ whole genome shotgun (WGS) entry which is preliminary data.</text>
</comment>
<keyword evidence="2" id="KW-1185">Reference proteome</keyword>
<dbReference type="AlphaFoldDB" id="A0A0B1ZFF2"/>
<protein>
    <recommendedName>
        <fullName evidence="3">Erythromycin esterase</fullName>
    </recommendedName>
</protein>
<organism evidence="1 2">
    <name type="scientific">Novosphingobium malaysiense</name>
    <dbReference type="NCBI Taxonomy" id="1348853"/>
    <lineage>
        <taxon>Bacteria</taxon>
        <taxon>Pseudomonadati</taxon>
        <taxon>Pseudomonadota</taxon>
        <taxon>Alphaproteobacteria</taxon>
        <taxon>Sphingomonadales</taxon>
        <taxon>Sphingomonadaceae</taxon>
        <taxon>Novosphingobium</taxon>
    </lineage>
</organism>
<sequence>MWLPGGDILIAHGKRWNRAMTIQSRLTANDADLVHGLRSVAETLPSPDAPDFADAFERFGDARVVLLGEATHGTHEFYAAR</sequence>
<dbReference type="STRING" id="1348853.LK12_23405"/>
<dbReference type="Proteomes" id="UP000031057">
    <property type="component" value="Unassembled WGS sequence"/>
</dbReference>
<reference evidence="1 2" key="1">
    <citation type="submission" date="2014-10" db="EMBL/GenBank/DDBJ databases">
        <title>Genome sequence of Novosphingobium malaysiense MUSC 273(T).</title>
        <authorList>
            <person name="Lee L.-H."/>
        </authorList>
    </citation>
    <scope>NUCLEOTIDE SEQUENCE [LARGE SCALE GENOMIC DNA]</scope>
    <source>
        <strain evidence="1 2">MUSC 273</strain>
    </source>
</reference>